<dbReference type="AlphaFoldDB" id="A0AAP5ME24"/>
<gene>
    <name evidence="2" type="ORF">G7B40_038715</name>
</gene>
<proteinExistence type="predicted"/>
<keyword evidence="1" id="KW-0732">Signal</keyword>
<evidence type="ECO:0000256" key="1">
    <source>
        <dbReference type="SAM" id="SignalP"/>
    </source>
</evidence>
<accession>A0AAP5ME24</accession>
<comment type="caution">
    <text evidence="2">The sequence shown here is derived from an EMBL/GenBank/DDBJ whole genome shotgun (WGS) entry which is preliminary data.</text>
</comment>
<organism evidence="2 3">
    <name type="scientific">Aetokthonos hydrillicola Thurmond2011</name>
    <dbReference type="NCBI Taxonomy" id="2712845"/>
    <lineage>
        <taxon>Bacteria</taxon>
        <taxon>Bacillati</taxon>
        <taxon>Cyanobacteriota</taxon>
        <taxon>Cyanophyceae</taxon>
        <taxon>Nostocales</taxon>
        <taxon>Hapalosiphonaceae</taxon>
        <taxon>Aetokthonos</taxon>
    </lineage>
</organism>
<dbReference type="Proteomes" id="UP000667802">
    <property type="component" value="Unassembled WGS sequence"/>
</dbReference>
<dbReference type="RefSeq" id="WP_208346538.1">
    <property type="nucleotide sequence ID" value="NZ_CAWQFN010000214.1"/>
</dbReference>
<evidence type="ECO:0000313" key="3">
    <source>
        <dbReference type="Proteomes" id="UP000667802"/>
    </source>
</evidence>
<feature type="chain" id="PRO_5042948376" evidence="1">
    <location>
        <begin position="29"/>
        <end position="124"/>
    </location>
</feature>
<feature type="signal peptide" evidence="1">
    <location>
        <begin position="1"/>
        <end position="28"/>
    </location>
</feature>
<sequence>MIILSSKHLILGIAIGSLSLFPTLSAQAQNIELKVYSENENKQSCPSKVVATEVSQPYREGSFATDGSANLSAIATNLSITNSNNFSVTWVGTLKPIYGELPTVPQAVTVAFCRPINTVFRHSG</sequence>
<evidence type="ECO:0000313" key="2">
    <source>
        <dbReference type="EMBL" id="MDR9900438.1"/>
    </source>
</evidence>
<dbReference type="EMBL" id="JAALHA020000034">
    <property type="protein sequence ID" value="MDR9900438.1"/>
    <property type="molecule type" value="Genomic_DNA"/>
</dbReference>
<keyword evidence="3" id="KW-1185">Reference proteome</keyword>
<name>A0AAP5ME24_9CYAN</name>
<reference evidence="3" key="1">
    <citation type="journal article" date="2021" name="Science">
        <title>Hunting the eagle killer: A cyanobacterial neurotoxin causes vacuolar myelinopathy.</title>
        <authorList>
            <person name="Breinlinger S."/>
            <person name="Phillips T.J."/>
            <person name="Haram B.N."/>
            <person name="Mares J."/>
            <person name="Martinez Yerena J.A."/>
            <person name="Hrouzek P."/>
            <person name="Sobotka R."/>
            <person name="Henderson W.M."/>
            <person name="Schmieder P."/>
            <person name="Williams S.M."/>
            <person name="Lauderdale J.D."/>
            <person name="Wilde H.D."/>
            <person name="Gerrin W."/>
            <person name="Kust A."/>
            <person name="Washington J.W."/>
            <person name="Wagner C."/>
            <person name="Geier B."/>
            <person name="Liebeke M."/>
            <person name="Enke H."/>
            <person name="Niedermeyer T.H.J."/>
            <person name="Wilde S.B."/>
        </authorList>
    </citation>
    <scope>NUCLEOTIDE SEQUENCE [LARGE SCALE GENOMIC DNA]</scope>
    <source>
        <strain evidence="3">Thurmond2011</strain>
    </source>
</reference>
<protein>
    <submittedName>
        <fullName evidence="2">Uncharacterized protein</fullName>
    </submittedName>
</protein>